<dbReference type="AlphaFoldDB" id="A0A3P4B733"/>
<feature type="binding site" evidence="4">
    <location>
        <position position="45"/>
    </location>
    <ligand>
        <name>1-deoxy-D-xylulose 5-phosphate</name>
        <dbReference type="ChEBI" id="CHEBI:57792"/>
    </ligand>
</feature>
<comment type="function">
    <text evidence="4">Catalyzes the complicated ring closure reaction between the two acyclic compounds 1-deoxy-D-xylulose-5-phosphate (DXP) and 3-amino-2-oxopropyl phosphate (1-amino-acetone-3-phosphate or AAP) to form pyridoxine 5'-phosphate (PNP) and inorganic phosphate.</text>
</comment>
<comment type="catalytic activity">
    <reaction evidence="4">
        <text>3-amino-2-oxopropyl phosphate + 1-deoxy-D-xylulose 5-phosphate = pyridoxine 5'-phosphate + phosphate + 2 H2O + H(+)</text>
        <dbReference type="Rhea" id="RHEA:15265"/>
        <dbReference type="ChEBI" id="CHEBI:15377"/>
        <dbReference type="ChEBI" id="CHEBI:15378"/>
        <dbReference type="ChEBI" id="CHEBI:43474"/>
        <dbReference type="ChEBI" id="CHEBI:57279"/>
        <dbReference type="ChEBI" id="CHEBI:57792"/>
        <dbReference type="ChEBI" id="CHEBI:58589"/>
        <dbReference type="EC" id="2.6.99.2"/>
    </reaction>
</comment>
<keyword evidence="3 4" id="KW-0664">Pyridoxine biosynthesis</keyword>
<feature type="binding site" evidence="4">
    <location>
        <begin position="9"/>
        <end position="10"/>
    </location>
    <ligand>
        <name>1-deoxy-D-xylulose 5-phosphate</name>
        <dbReference type="ChEBI" id="CHEBI:57792"/>
    </ligand>
</feature>
<feature type="binding site" evidence="4">
    <location>
        <begin position="212"/>
        <end position="213"/>
    </location>
    <ligand>
        <name>3-amino-2-oxopropyl phosphate</name>
        <dbReference type="ChEBI" id="CHEBI:57279"/>
    </ligand>
</feature>
<dbReference type="OrthoDB" id="9806590at2"/>
<evidence type="ECO:0000313" key="7">
    <source>
        <dbReference type="Proteomes" id="UP000277294"/>
    </source>
</evidence>
<dbReference type="EC" id="2.6.99.2" evidence="4 5"/>
<dbReference type="InterPro" id="IPR004569">
    <property type="entry name" value="PyrdxlP_synth_PdxJ"/>
</dbReference>
<evidence type="ECO:0000256" key="2">
    <source>
        <dbReference type="ARBA" id="ARBA00022679"/>
    </source>
</evidence>
<feature type="site" description="Transition state stabilizer" evidence="4">
    <location>
        <position position="151"/>
    </location>
</feature>
<dbReference type="RefSeq" id="WP_124081776.1">
    <property type="nucleotide sequence ID" value="NZ_UWPJ01000036.1"/>
</dbReference>
<dbReference type="InterPro" id="IPR013785">
    <property type="entry name" value="Aldolase_TIM"/>
</dbReference>
<comment type="pathway">
    <text evidence="4">Cofactor biosynthesis; pyridoxine 5'-phosphate biosynthesis; pyridoxine 5'-phosphate from D-erythrose 4-phosphate: step 5/5.</text>
</comment>
<name>A0A3P4B733_9BURK</name>
<evidence type="ECO:0000313" key="6">
    <source>
        <dbReference type="EMBL" id="VCU72097.1"/>
    </source>
</evidence>
<feature type="active site" description="Proton acceptor" evidence="4">
    <location>
        <position position="70"/>
    </location>
</feature>
<reference evidence="6 7" key="1">
    <citation type="submission" date="2018-10" db="EMBL/GenBank/DDBJ databases">
        <authorList>
            <person name="Criscuolo A."/>
        </authorList>
    </citation>
    <scope>NUCLEOTIDE SEQUENCE [LARGE SCALE GENOMIC DNA]</scope>
    <source>
        <strain evidence="6">DnA1</strain>
    </source>
</reference>
<dbReference type="GO" id="GO:0008615">
    <property type="term" value="P:pyridoxine biosynthetic process"/>
    <property type="evidence" value="ECO:0007669"/>
    <property type="project" value="UniProtKB-UniRule"/>
</dbReference>
<proteinExistence type="inferred from homology"/>
<organism evidence="6 7">
    <name type="scientific">Pigmentiphaga humi</name>
    <dbReference type="NCBI Taxonomy" id="2478468"/>
    <lineage>
        <taxon>Bacteria</taxon>
        <taxon>Pseudomonadati</taxon>
        <taxon>Pseudomonadota</taxon>
        <taxon>Betaproteobacteria</taxon>
        <taxon>Burkholderiales</taxon>
        <taxon>Alcaligenaceae</taxon>
        <taxon>Pigmentiphaga</taxon>
    </lineage>
</organism>
<feature type="binding site" evidence="4">
    <location>
        <position position="18"/>
    </location>
    <ligand>
        <name>3-amino-2-oxopropyl phosphate</name>
        <dbReference type="ChEBI" id="CHEBI:57279"/>
    </ligand>
</feature>
<dbReference type="NCBIfam" id="NF003625">
    <property type="entry name" value="PRK05265.1-3"/>
    <property type="match status" value="1"/>
</dbReference>
<feature type="binding site" evidence="4">
    <location>
        <position position="7"/>
    </location>
    <ligand>
        <name>3-amino-2-oxopropyl phosphate</name>
        <dbReference type="ChEBI" id="CHEBI:57279"/>
    </ligand>
</feature>
<comment type="subunit">
    <text evidence="4">Homooctamer; tetramer of dimers.</text>
</comment>
<feature type="binding site" evidence="4">
    <location>
        <position position="50"/>
    </location>
    <ligand>
        <name>1-deoxy-D-xylulose 5-phosphate</name>
        <dbReference type="ChEBI" id="CHEBI:57792"/>
    </ligand>
</feature>
<keyword evidence="7" id="KW-1185">Reference proteome</keyword>
<feature type="active site" description="Proton donor" evidence="4">
    <location>
        <position position="190"/>
    </location>
</feature>
<dbReference type="InterPro" id="IPR036130">
    <property type="entry name" value="Pyridoxine-5'_phos_synth"/>
</dbReference>
<protein>
    <recommendedName>
        <fullName evidence="4 5">Pyridoxine 5'-phosphate synthase</fullName>
        <shortName evidence="4">PNP synthase</shortName>
        <ecNumber evidence="4 5">2.6.99.2</ecNumber>
    </recommendedName>
</protein>
<sequence length="252" mass="27365">MIDLGVNIDHVATLRQQRHVAYPDPVRAALLAEDAGADLITLHLREDRRHIQDADVESLRGQLRTRMNLECAITAEMLEIACRIRPHDVCLVPEKRQELTTEGGLDVLGHFDEVRAAVARLHDAGVRVSLFIDPEAAQIEAAARTGATVIELHTGAYAEAEPAAQAGELTRIRGAVAEGLRQGLRVNAGHGLHYENVQPVAELDGIAELNIGHAIVAQAVFCGLERAVRDMKALMVAARTQAQRGVLLRPAH</sequence>
<dbReference type="NCBIfam" id="NF003627">
    <property type="entry name" value="PRK05265.1-5"/>
    <property type="match status" value="1"/>
</dbReference>
<dbReference type="CDD" id="cd00003">
    <property type="entry name" value="PNPsynthase"/>
    <property type="match status" value="1"/>
</dbReference>
<dbReference type="SUPFAM" id="SSF63892">
    <property type="entry name" value="Pyridoxine 5'-phosphate synthase"/>
    <property type="match status" value="1"/>
</dbReference>
<dbReference type="PANTHER" id="PTHR30456:SF0">
    <property type="entry name" value="PYRIDOXINE 5'-PHOSPHATE SYNTHASE"/>
    <property type="match status" value="1"/>
</dbReference>
<evidence type="ECO:0000256" key="4">
    <source>
        <dbReference type="HAMAP-Rule" id="MF_00279"/>
    </source>
</evidence>
<comment type="subcellular location">
    <subcellularLocation>
        <location evidence="4">Cytoplasm</location>
    </subcellularLocation>
</comment>
<feature type="active site" description="Proton acceptor" evidence="4">
    <location>
        <position position="43"/>
    </location>
</feature>
<evidence type="ECO:0000256" key="1">
    <source>
        <dbReference type="ARBA" id="ARBA00022490"/>
    </source>
</evidence>
<feature type="binding site" evidence="4">
    <location>
        <position position="100"/>
    </location>
    <ligand>
        <name>1-deoxy-D-xylulose 5-phosphate</name>
        <dbReference type="ChEBI" id="CHEBI:57792"/>
    </ligand>
</feature>
<dbReference type="HAMAP" id="MF_00279">
    <property type="entry name" value="PdxJ"/>
    <property type="match status" value="1"/>
</dbReference>
<dbReference type="GO" id="GO:0033856">
    <property type="term" value="F:pyridoxine 5'-phosphate synthase activity"/>
    <property type="evidence" value="ECO:0007669"/>
    <property type="project" value="UniProtKB-UniRule"/>
</dbReference>
<dbReference type="GO" id="GO:0005829">
    <property type="term" value="C:cytosol"/>
    <property type="evidence" value="ECO:0007669"/>
    <property type="project" value="TreeGrafter"/>
</dbReference>
<keyword evidence="1 4" id="KW-0963">Cytoplasm</keyword>
<feature type="binding site" evidence="4">
    <location>
        <position position="191"/>
    </location>
    <ligand>
        <name>3-amino-2-oxopropyl phosphate</name>
        <dbReference type="ChEBI" id="CHEBI:57279"/>
    </ligand>
</feature>
<dbReference type="NCBIfam" id="NF003623">
    <property type="entry name" value="PRK05265.1-1"/>
    <property type="match status" value="1"/>
</dbReference>
<gene>
    <name evidence="4 6" type="primary">pdxJ</name>
    <name evidence="6" type="ORF">PIGHUM_04193</name>
</gene>
<dbReference type="Gene3D" id="3.20.20.70">
    <property type="entry name" value="Aldolase class I"/>
    <property type="match status" value="1"/>
</dbReference>
<evidence type="ECO:0000256" key="3">
    <source>
        <dbReference type="ARBA" id="ARBA00023096"/>
    </source>
</evidence>
<dbReference type="Proteomes" id="UP000277294">
    <property type="component" value="Unassembled WGS sequence"/>
</dbReference>
<accession>A0A3P4B733</accession>
<dbReference type="EMBL" id="UWPJ01000036">
    <property type="protein sequence ID" value="VCU72097.1"/>
    <property type="molecule type" value="Genomic_DNA"/>
</dbReference>
<comment type="similarity">
    <text evidence="4">Belongs to the PNP synthase family.</text>
</comment>
<dbReference type="Pfam" id="PF03740">
    <property type="entry name" value="PdxJ"/>
    <property type="match status" value="1"/>
</dbReference>
<dbReference type="NCBIfam" id="TIGR00559">
    <property type="entry name" value="pdxJ"/>
    <property type="match status" value="1"/>
</dbReference>
<keyword evidence="2 4" id="KW-0808">Transferase</keyword>
<dbReference type="PANTHER" id="PTHR30456">
    <property type="entry name" value="PYRIDOXINE 5'-PHOSPHATE SYNTHASE"/>
    <property type="match status" value="1"/>
</dbReference>
<evidence type="ECO:0000256" key="5">
    <source>
        <dbReference type="NCBIfam" id="TIGR00559"/>
    </source>
</evidence>
<dbReference type="UniPathway" id="UPA00244">
    <property type="reaction ID" value="UER00313"/>
</dbReference>